<dbReference type="RefSeq" id="WP_022939479.1">
    <property type="nucleotide sequence ID" value="NZ_CABKRQ010000010.1"/>
</dbReference>
<evidence type="ECO:0000313" key="10">
    <source>
        <dbReference type="Proteomes" id="UP000247612"/>
    </source>
</evidence>
<feature type="transmembrane region" description="Helical" evidence="7">
    <location>
        <begin position="143"/>
        <end position="161"/>
    </location>
</feature>
<feature type="transmembrane region" description="Helical" evidence="7">
    <location>
        <begin position="181"/>
        <end position="199"/>
    </location>
</feature>
<evidence type="ECO:0000256" key="1">
    <source>
        <dbReference type="ARBA" id="ARBA00004651"/>
    </source>
</evidence>
<dbReference type="GO" id="GO:0005886">
    <property type="term" value="C:plasma membrane"/>
    <property type="evidence" value="ECO:0007669"/>
    <property type="project" value="UniProtKB-SubCell"/>
</dbReference>
<keyword evidence="4 7" id="KW-0812">Transmembrane</keyword>
<evidence type="ECO:0000256" key="7">
    <source>
        <dbReference type="RuleBase" id="RU363032"/>
    </source>
</evidence>
<evidence type="ECO:0000256" key="6">
    <source>
        <dbReference type="ARBA" id="ARBA00023136"/>
    </source>
</evidence>
<organism evidence="9 10">
    <name type="scientific">Dielma fastidiosa</name>
    <dbReference type="NCBI Taxonomy" id="1034346"/>
    <lineage>
        <taxon>Bacteria</taxon>
        <taxon>Bacillati</taxon>
        <taxon>Bacillota</taxon>
        <taxon>Erysipelotrichia</taxon>
        <taxon>Erysipelotrichales</taxon>
        <taxon>Erysipelotrichaceae</taxon>
        <taxon>Dielma</taxon>
    </lineage>
</organism>
<feature type="domain" description="ABC transmembrane type-1" evidence="8">
    <location>
        <begin position="95"/>
        <end position="303"/>
    </location>
</feature>
<feature type="transmembrane region" description="Helical" evidence="7">
    <location>
        <begin position="246"/>
        <end position="273"/>
    </location>
</feature>
<keyword evidence="6 7" id="KW-0472">Membrane</keyword>
<feature type="transmembrane region" description="Helical" evidence="7">
    <location>
        <begin position="285"/>
        <end position="306"/>
    </location>
</feature>
<dbReference type="InterPro" id="IPR045621">
    <property type="entry name" value="BPD_transp_1_N"/>
</dbReference>
<dbReference type="EMBL" id="QJKH01000011">
    <property type="protein sequence ID" value="PXX77285.1"/>
    <property type="molecule type" value="Genomic_DNA"/>
</dbReference>
<comment type="subcellular location">
    <subcellularLocation>
        <location evidence="1 7">Cell membrane</location>
        <topology evidence="1 7">Multi-pass membrane protein</topology>
    </subcellularLocation>
</comment>
<dbReference type="STRING" id="1034346.GCA_000313565_03203"/>
<evidence type="ECO:0000256" key="5">
    <source>
        <dbReference type="ARBA" id="ARBA00022989"/>
    </source>
</evidence>
<comment type="caution">
    <text evidence="9">The sequence shown here is derived from an EMBL/GenBank/DDBJ whole genome shotgun (WGS) entry which is preliminary data.</text>
</comment>
<keyword evidence="3" id="KW-1003">Cell membrane</keyword>
<dbReference type="CDD" id="cd06261">
    <property type="entry name" value="TM_PBP2"/>
    <property type="match status" value="1"/>
</dbReference>
<dbReference type="InterPro" id="IPR035906">
    <property type="entry name" value="MetI-like_sf"/>
</dbReference>
<comment type="similarity">
    <text evidence="7">Belongs to the binding-protein-dependent transport system permease family.</text>
</comment>
<dbReference type="InterPro" id="IPR000515">
    <property type="entry name" value="MetI-like"/>
</dbReference>
<dbReference type="PANTHER" id="PTHR43163:SF6">
    <property type="entry name" value="DIPEPTIDE TRANSPORT SYSTEM PERMEASE PROTEIN DPPB-RELATED"/>
    <property type="match status" value="1"/>
</dbReference>
<accession>A0A318KNB6</accession>
<dbReference type="PROSITE" id="PS50928">
    <property type="entry name" value="ABC_TM1"/>
    <property type="match status" value="1"/>
</dbReference>
<proteinExistence type="inferred from homology"/>
<reference evidence="9 10" key="1">
    <citation type="submission" date="2018-05" db="EMBL/GenBank/DDBJ databases">
        <title>Genomic Encyclopedia of Type Strains, Phase IV (KMG-IV): sequencing the most valuable type-strain genomes for metagenomic binning, comparative biology and taxonomic classification.</title>
        <authorList>
            <person name="Goeker M."/>
        </authorList>
    </citation>
    <scope>NUCLEOTIDE SEQUENCE [LARGE SCALE GENOMIC DNA]</scope>
    <source>
        <strain evidence="9 10">JC118</strain>
    </source>
</reference>
<dbReference type="Gene3D" id="1.10.3720.10">
    <property type="entry name" value="MetI-like"/>
    <property type="match status" value="1"/>
</dbReference>
<keyword evidence="10" id="KW-1185">Reference proteome</keyword>
<dbReference type="Pfam" id="PF00528">
    <property type="entry name" value="BPD_transp_1"/>
    <property type="match status" value="1"/>
</dbReference>
<evidence type="ECO:0000259" key="8">
    <source>
        <dbReference type="PROSITE" id="PS50928"/>
    </source>
</evidence>
<dbReference type="Pfam" id="PF19300">
    <property type="entry name" value="BPD_transp_1_N"/>
    <property type="match status" value="1"/>
</dbReference>
<keyword evidence="5 7" id="KW-1133">Transmembrane helix</keyword>
<sequence>MRKYVTKRILLMFLLLLGMSFLVFASLYIAPGDPAELVAGANATPEDIIRVRAYLGLDQPFLVQYGVYLKNLLTGNLGTSLTTRQPILQEIIVRLPHTLNLACSSMIVALVIGIPTGIIAAIKKDTFIDNLLTTTSLAGISIPNFWLGSMLILLFSVTLRWLPTGGMNEPFWTTVGFKQAILPSISLGLAVAAGFTRIGRSAMLDVLQSDYIRTAKSKGIKGYKVILIHALRNAMIPIITQFGTSFGGLLGGAIITEQVFVINGVGTYLINAINQRNYPVVQSTVLVIAAMFIIVNLIVDLVYVLIDPRISYE</sequence>
<feature type="transmembrane region" description="Helical" evidence="7">
    <location>
        <begin position="220"/>
        <end position="240"/>
    </location>
</feature>
<evidence type="ECO:0000256" key="3">
    <source>
        <dbReference type="ARBA" id="ARBA00022475"/>
    </source>
</evidence>
<dbReference type="AlphaFoldDB" id="A0A318KNB6"/>
<protein>
    <submittedName>
        <fullName evidence="9">Peptide/nickel transport system permease protein</fullName>
    </submittedName>
</protein>
<evidence type="ECO:0000313" key="9">
    <source>
        <dbReference type="EMBL" id="PXX77285.1"/>
    </source>
</evidence>
<keyword evidence="2 7" id="KW-0813">Transport</keyword>
<evidence type="ECO:0000256" key="2">
    <source>
        <dbReference type="ARBA" id="ARBA00022448"/>
    </source>
</evidence>
<gene>
    <name evidence="9" type="ORF">DES51_11134</name>
</gene>
<name>A0A318KNB6_9FIRM</name>
<feature type="transmembrane region" description="Helical" evidence="7">
    <location>
        <begin position="99"/>
        <end position="122"/>
    </location>
</feature>
<dbReference type="PANTHER" id="PTHR43163">
    <property type="entry name" value="DIPEPTIDE TRANSPORT SYSTEM PERMEASE PROTEIN DPPB-RELATED"/>
    <property type="match status" value="1"/>
</dbReference>
<dbReference type="GO" id="GO:0055085">
    <property type="term" value="P:transmembrane transport"/>
    <property type="evidence" value="ECO:0007669"/>
    <property type="project" value="InterPro"/>
</dbReference>
<dbReference type="SUPFAM" id="SSF161098">
    <property type="entry name" value="MetI-like"/>
    <property type="match status" value="1"/>
</dbReference>
<dbReference type="Proteomes" id="UP000247612">
    <property type="component" value="Unassembled WGS sequence"/>
</dbReference>
<evidence type="ECO:0000256" key="4">
    <source>
        <dbReference type="ARBA" id="ARBA00022692"/>
    </source>
</evidence>
<dbReference type="OrthoDB" id="24153at2"/>